<name>A0A2P5VZP4_GOSBA</name>
<evidence type="ECO:0000313" key="2">
    <source>
        <dbReference type="Proteomes" id="UP000239757"/>
    </source>
</evidence>
<dbReference type="OrthoDB" id="10368714at2759"/>
<reference evidence="1 2" key="1">
    <citation type="submission" date="2015-01" db="EMBL/GenBank/DDBJ databases">
        <title>Genome of allotetraploid Gossypium barbadense reveals genomic plasticity and fiber elongation in cotton evolution.</title>
        <authorList>
            <person name="Chen X."/>
            <person name="Liu X."/>
            <person name="Zhao B."/>
            <person name="Zheng H."/>
            <person name="Hu Y."/>
            <person name="Lu G."/>
            <person name="Yang C."/>
            <person name="Chen J."/>
            <person name="Shan C."/>
            <person name="Zhang L."/>
            <person name="Zhou Y."/>
            <person name="Wang L."/>
            <person name="Guo W."/>
            <person name="Bai Y."/>
            <person name="Ruan J."/>
            <person name="Shangguan X."/>
            <person name="Mao Y."/>
            <person name="Jiang J."/>
            <person name="Zhu Y."/>
            <person name="Lei J."/>
            <person name="Kang H."/>
            <person name="Chen S."/>
            <person name="He X."/>
            <person name="Wang R."/>
            <person name="Wang Y."/>
            <person name="Chen J."/>
            <person name="Wang L."/>
            <person name="Yu S."/>
            <person name="Wang B."/>
            <person name="Wei J."/>
            <person name="Song S."/>
            <person name="Lu X."/>
            <person name="Gao Z."/>
            <person name="Gu W."/>
            <person name="Deng X."/>
            <person name="Ma D."/>
            <person name="Wang S."/>
            <person name="Liang W."/>
            <person name="Fang L."/>
            <person name="Cai C."/>
            <person name="Zhu X."/>
            <person name="Zhou B."/>
            <person name="Zhang Y."/>
            <person name="Chen Z."/>
            <person name="Xu S."/>
            <person name="Zhu R."/>
            <person name="Wang S."/>
            <person name="Zhang T."/>
            <person name="Zhao G."/>
        </authorList>
    </citation>
    <scope>NUCLEOTIDE SEQUENCE [LARGE SCALE GENOMIC DNA]</scope>
    <source>
        <strain evidence="2">cv. Xinhai21</strain>
        <tissue evidence="1">Leaf</tissue>
    </source>
</reference>
<gene>
    <name evidence="1" type="ORF">GOBAR_AA36406</name>
</gene>
<proteinExistence type="predicted"/>
<evidence type="ECO:0000313" key="1">
    <source>
        <dbReference type="EMBL" id="PPR84312.1"/>
    </source>
</evidence>
<accession>A0A2P5VZP4</accession>
<organism evidence="1 2">
    <name type="scientific">Gossypium barbadense</name>
    <name type="common">Sea Island cotton</name>
    <name type="synonym">Hibiscus barbadensis</name>
    <dbReference type="NCBI Taxonomy" id="3634"/>
    <lineage>
        <taxon>Eukaryota</taxon>
        <taxon>Viridiplantae</taxon>
        <taxon>Streptophyta</taxon>
        <taxon>Embryophyta</taxon>
        <taxon>Tracheophyta</taxon>
        <taxon>Spermatophyta</taxon>
        <taxon>Magnoliopsida</taxon>
        <taxon>eudicotyledons</taxon>
        <taxon>Gunneridae</taxon>
        <taxon>Pentapetalae</taxon>
        <taxon>rosids</taxon>
        <taxon>malvids</taxon>
        <taxon>Malvales</taxon>
        <taxon>Malvaceae</taxon>
        <taxon>Malvoideae</taxon>
        <taxon>Gossypium</taxon>
    </lineage>
</organism>
<dbReference type="EMBL" id="KZ669910">
    <property type="protein sequence ID" value="PPR84312.1"/>
    <property type="molecule type" value="Genomic_DNA"/>
</dbReference>
<dbReference type="Proteomes" id="UP000239757">
    <property type="component" value="Unassembled WGS sequence"/>
</dbReference>
<dbReference type="AlphaFoldDB" id="A0A2P5VZP4"/>
<protein>
    <submittedName>
        <fullName evidence="1">Uncharacterized protein</fullName>
    </submittedName>
</protein>
<sequence>MKFIISEGARKIARQRVGLRKLNGKQSVFDMPWMEKLVVRKLPREFLNSIPVIKMADKEDPEEFPNWIVEDEFEENFEPDIENFPREDIESEMEEDA</sequence>